<dbReference type="RefSeq" id="WP_190562802.1">
    <property type="nucleotide sequence ID" value="NZ_JACJQU010000012.1"/>
</dbReference>
<protein>
    <submittedName>
        <fullName evidence="2">Uncharacterized protein</fullName>
    </submittedName>
</protein>
<dbReference type="Proteomes" id="UP000662185">
    <property type="component" value="Unassembled WGS sequence"/>
</dbReference>
<keyword evidence="1" id="KW-0472">Membrane</keyword>
<keyword evidence="1" id="KW-0812">Transmembrane</keyword>
<organism evidence="2 3">
    <name type="scientific">Anabaena sphaerica FACHB-251</name>
    <dbReference type="NCBI Taxonomy" id="2692883"/>
    <lineage>
        <taxon>Bacteria</taxon>
        <taxon>Bacillati</taxon>
        <taxon>Cyanobacteriota</taxon>
        <taxon>Cyanophyceae</taxon>
        <taxon>Nostocales</taxon>
        <taxon>Nostocaceae</taxon>
        <taxon>Anabaena</taxon>
    </lineage>
</organism>
<accession>A0A927A389</accession>
<comment type="caution">
    <text evidence="2">The sequence shown here is derived from an EMBL/GenBank/DDBJ whole genome shotgun (WGS) entry which is preliminary data.</text>
</comment>
<evidence type="ECO:0000313" key="3">
    <source>
        <dbReference type="Proteomes" id="UP000662185"/>
    </source>
</evidence>
<keyword evidence="3" id="KW-1185">Reference proteome</keyword>
<feature type="transmembrane region" description="Helical" evidence="1">
    <location>
        <begin position="97"/>
        <end position="124"/>
    </location>
</feature>
<keyword evidence="1" id="KW-1133">Transmembrane helix</keyword>
<evidence type="ECO:0000256" key="1">
    <source>
        <dbReference type="SAM" id="Phobius"/>
    </source>
</evidence>
<proteinExistence type="predicted"/>
<name>A0A927A389_9NOST</name>
<sequence length="129" mass="15247">MTDKNLEALIVKIVKKLLKKEITKLNQDSLPIVSTEVNQQLDSFPENFVTEEETHSTAEILKDVYTSRFVNLPTQEDLELERKLREMKFRQELRKDWILFLLRDIIVYASTILFMFTAAGFYLFTIINK</sequence>
<dbReference type="EMBL" id="JACJQU010000012">
    <property type="protein sequence ID" value="MBD2295430.1"/>
    <property type="molecule type" value="Genomic_DNA"/>
</dbReference>
<gene>
    <name evidence="2" type="ORF">H6G06_18615</name>
</gene>
<reference evidence="3" key="1">
    <citation type="journal article" date="2020" name="ISME J.">
        <title>Comparative genomics reveals insights into cyanobacterial evolution and habitat adaptation.</title>
        <authorList>
            <person name="Chen M.Y."/>
            <person name="Teng W.K."/>
            <person name="Zhao L."/>
            <person name="Hu C.X."/>
            <person name="Zhou Y.K."/>
            <person name="Han B.P."/>
            <person name="Song L.R."/>
            <person name="Shu W.S."/>
        </authorList>
    </citation>
    <scope>NUCLEOTIDE SEQUENCE [LARGE SCALE GENOMIC DNA]</scope>
    <source>
        <strain evidence="3">FACHB-251</strain>
    </source>
</reference>
<dbReference type="AlphaFoldDB" id="A0A927A389"/>
<evidence type="ECO:0000313" key="2">
    <source>
        <dbReference type="EMBL" id="MBD2295430.1"/>
    </source>
</evidence>